<name>A0ABD0R466_CIRMR</name>
<evidence type="ECO:0000256" key="4">
    <source>
        <dbReference type="PROSITE-ProRule" id="PRU01201"/>
    </source>
</evidence>
<evidence type="ECO:0000256" key="1">
    <source>
        <dbReference type="ARBA" id="ARBA00022729"/>
    </source>
</evidence>
<accession>A0ABD0R466</accession>
<evidence type="ECO:0000313" key="6">
    <source>
        <dbReference type="Proteomes" id="UP001529510"/>
    </source>
</evidence>
<dbReference type="Pfam" id="PF16184">
    <property type="entry name" value="Cadherin_3"/>
    <property type="match status" value="1"/>
</dbReference>
<evidence type="ECO:0000313" key="5">
    <source>
        <dbReference type="EMBL" id="KAL0193108.1"/>
    </source>
</evidence>
<dbReference type="InterPro" id="IPR039005">
    <property type="entry name" value="CSPG_rpt"/>
</dbReference>
<protein>
    <submittedName>
        <fullName evidence="5">Uncharacterized protein</fullName>
    </submittedName>
</protein>
<dbReference type="PANTHER" id="PTHR45739:SF1">
    <property type="entry name" value="EXTRACELLULAR MATRIX ORGANIZING PROTEIN FRAS1"/>
    <property type="match status" value="1"/>
</dbReference>
<dbReference type="AlphaFoldDB" id="A0ABD0R466"/>
<comment type="caution">
    <text evidence="5">The sequence shown here is derived from an EMBL/GenBank/DDBJ whole genome shotgun (WGS) entry which is preliminary data.</text>
</comment>
<proteinExistence type="predicted"/>
<reference evidence="5 6" key="1">
    <citation type="submission" date="2024-05" db="EMBL/GenBank/DDBJ databases">
        <title>Genome sequencing and assembly of Indian major carp, Cirrhinus mrigala (Hamilton, 1822).</title>
        <authorList>
            <person name="Mohindra V."/>
            <person name="Chowdhury L.M."/>
            <person name="Lal K."/>
            <person name="Jena J.K."/>
        </authorList>
    </citation>
    <scope>NUCLEOTIDE SEQUENCE [LARGE SCALE GENOMIC DNA]</scope>
    <source>
        <strain evidence="5">CM1030</strain>
        <tissue evidence="5">Blood</tissue>
    </source>
</reference>
<keyword evidence="1" id="KW-0732">Signal</keyword>
<gene>
    <name evidence="5" type="ORF">M9458_011404</name>
</gene>
<feature type="non-terminal residue" evidence="5">
    <location>
        <position position="1"/>
    </location>
</feature>
<organism evidence="5 6">
    <name type="scientific">Cirrhinus mrigala</name>
    <name type="common">Mrigala</name>
    <dbReference type="NCBI Taxonomy" id="683832"/>
    <lineage>
        <taxon>Eukaryota</taxon>
        <taxon>Metazoa</taxon>
        <taxon>Chordata</taxon>
        <taxon>Craniata</taxon>
        <taxon>Vertebrata</taxon>
        <taxon>Euteleostomi</taxon>
        <taxon>Actinopterygii</taxon>
        <taxon>Neopterygii</taxon>
        <taxon>Teleostei</taxon>
        <taxon>Ostariophysi</taxon>
        <taxon>Cypriniformes</taxon>
        <taxon>Cyprinidae</taxon>
        <taxon>Labeoninae</taxon>
        <taxon>Labeonini</taxon>
        <taxon>Cirrhinus</taxon>
    </lineage>
</organism>
<dbReference type="InterPro" id="IPR051561">
    <property type="entry name" value="FRAS1_ECM"/>
</dbReference>
<sequence>PPTVVTNQILYINSGETAIMSRSILHISDLDNPQDVFITVLDPPQHGHLTHVHGDVQVTHFKLEDLDREQLQYVHDGSEGERDRLLLQVNDGHSYQNILFHISIAQK</sequence>
<dbReference type="EMBL" id="JAMKFB020000005">
    <property type="protein sequence ID" value="KAL0193108.1"/>
    <property type="molecule type" value="Genomic_DNA"/>
</dbReference>
<dbReference type="Proteomes" id="UP001529510">
    <property type="component" value="Unassembled WGS sequence"/>
</dbReference>
<evidence type="ECO:0000256" key="3">
    <source>
        <dbReference type="ARBA" id="ARBA00023180"/>
    </source>
</evidence>
<keyword evidence="3" id="KW-0325">Glycoprotein</keyword>
<feature type="non-terminal residue" evidence="5">
    <location>
        <position position="107"/>
    </location>
</feature>
<evidence type="ECO:0000256" key="2">
    <source>
        <dbReference type="ARBA" id="ARBA00022737"/>
    </source>
</evidence>
<feature type="repeat" description="CSPG" evidence="4">
    <location>
        <begin position="1"/>
        <end position="90"/>
    </location>
</feature>
<dbReference type="PROSITE" id="PS51854">
    <property type="entry name" value="CSPG"/>
    <property type="match status" value="1"/>
</dbReference>
<keyword evidence="6" id="KW-1185">Reference proteome</keyword>
<keyword evidence="2" id="KW-0677">Repeat</keyword>
<dbReference type="PANTHER" id="PTHR45739">
    <property type="entry name" value="MATRIX PROTEIN, PUTATIVE-RELATED"/>
    <property type="match status" value="1"/>
</dbReference>